<dbReference type="Proteomes" id="UP001371299">
    <property type="component" value="Unassembled WGS sequence"/>
</dbReference>
<proteinExistence type="predicted"/>
<organism evidence="1 2">
    <name type="scientific">Corynebacterium yonathiae</name>
    <dbReference type="NCBI Taxonomy" id="2913504"/>
    <lineage>
        <taxon>Bacteria</taxon>
        <taxon>Bacillati</taxon>
        <taxon>Actinomycetota</taxon>
        <taxon>Actinomycetes</taxon>
        <taxon>Mycobacteriales</taxon>
        <taxon>Corynebacteriaceae</taxon>
        <taxon>Corynebacterium</taxon>
    </lineage>
</organism>
<evidence type="ECO:0008006" key="3">
    <source>
        <dbReference type="Google" id="ProtNLM"/>
    </source>
</evidence>
<accession>A0ABU8Y2G0</accession>
<protein>
    <recommendedName>
        <fullName evidence="3">Transcriptional regulator</fullName>
    </recommendedName>
</protein>
<evidence type="ECO:0000313" key="1">
    <source>
        <dbReference type="EMBL" id="MEK0145808.1"/>
    </source>
</evidence>
<sequence length="103" mass="11203">MEEYTPTWLEAMTTDSARAIAKLTGLSHTTITRASKTATPPPGVVVAVARAYGHNPVVALSKTGLLTPDEARPCSHEHELRGFSKKVLLQELLRREAAQPKDL</sequence>
<gene>
    <name evidence="1" type="ORF">WMQ01_06950</name>
</gene>
<dbReference type="EMBL" id="JBBMGJ010000012">
    <property type="protein sequence ID" value="MEK0145808.1"/>
    <property type="molecule type" value="Genomic_DNA"/>
</dbReference>
<reference evidence="1 2" key="1">
    <citation type="submission" date="2024-01" db="EMBL/GenBank/DDBJ databases">
        <title>Description of two novel Corynebacterium species isolated from human nasal passages and skin.</title>
        <authorList>
            <person name="Popowitch E."/>
            <person name="Tran T.H."/>
            <person name="Escapa I.F."/>
            <person name="Bhatt E."/>
            <person name="Sozat A.K."/>
            <person name="Roberts A.Q."/>
            <person name="Segre J.A."/>
            <person name="Kong H."/>
            <person name="Conlan S."/>
            <person name="Lemon K.P."/>
            <person name="Kelly M.S."/>
        </authorList>
    </citation>
    <scope>NUCLEOTIDE SEQUENCE [LARGE SCALE GENOMIC DNA]</scope>
    <source>
        <strain evidence="1 2">KPL2619</strain>
    </source>
</reference>
<comment type="caution">
    <text evidence="1">The sequence shown here is derived from an EMBL/GenBank/DDBJ whole genome shotgun (WGS) entry which is preliminary data.</text>
</comment>
<evidence type="ECO:0000313" key="2">
    <source>
        <dbReference type="Proteomes" id="UP001371299"/>
    </source>
</evidence>
<name>A0ABU8Y2G0_9CORY</name>
<keyword evidence="2" id="KW-1185">Reference proteome</keyword>
<dbReference type="RefSeq" id="WP_340418533.1">
    <property type="nucleotide sequence ID" value="NZ_JBBMGJ010000012.1"/>
</dbReference>